<evidence type="ECO:0000256" key="1">
    <source>
        <dbReference type="ARBA" id="ARBA00012513"/>
    </source>
</evidence>
<dbReference type="PROSITE" id="PS50011">
    <property type="entry name" value="PROTEIN_KINASE_DOM"/>
    <property type="match status" value="1"/>
</dbReference>
<evidence type="ECO:0000256" key="7">
    <source>
        <dbReference type="ARBA" id="ARBA00047899"/>
    </source>
</evidence>
<dbReference type="GO" id="GO:0005634">
    <property type="term" value="C:nucleus"/>
    <property type="evidence" value="ECO:0007669"/>
    <property type="project" value="TreeGrafter"/>
</dbReference>
<dbReference type="EC" id="2.7.11.1" evidence="1"/>
<keyword evidence="6" id="KW-0067">ATP-binding</keyword>
<evidence type="ECO:0000313" key="10">
    <source>
        <dbReference type="EMBL" id="CAI6329087.1"/>
    </source>
</evidence>
<evidence type="ECO:0000256" key="8">
    <source>
        <dbReference type="ARBA" id="ARBA00048679"/>
    </source>
</evidence>
<dbReference type="Gene3D" id="1.10.510.10">
    <property type="entry name" value="Transferase(Phosphotransferase) domain 1"/>
    <property type="match status" value="1"/>
</dbReference>
<dbReference type="InterPro" id="IPR011009">
    <property type="entry name" value="Kinase-like_dom_sf"/>
</dbReference>
<name>A0A9W4XGQ8_9PLEO</name>
<comment type="catalytic activity">
    <reaction evidence="7">
        <text>L-threonyl-[protein] + ATP = O-phospho-L-threonyl-[protein] + ADP + H(+)</text>
        <dbReference type="Rhea" id="RHEA:46608"/>
        <dbReference type="Rhea" id="RHEA-COMP:11060"/>
        <dbReference type="Rhea" id="RHEA-COMP:11605"/>
        <dbReference type="ChEBI" id="CHEBI:15378"/>
        <dbReference type="ChEBI" id="CHEBI:30013"/>
        <dbReference type="ChEBI" id="CHEBI:30616"/>
        <dbReference type="ChEBI" id="CHEBI:61977"/>
        <dbReference type="ChEBI" id="CHEBI:456216"/>
        <dbReference type="EC" id="2.7.11.1"/>
    </reaction>
</comment>
<accession>A0A9W4XGQ8</accession>
<evidence type="ECO:0000313" key="11">
    <source>
        <dbReference type="Proteomes" id="UP001152607"/>
    </source>
</evidence>
<dbReference type="OrthoDB" id="310217at2759"/>
<gene>
    <name evidence="10" type="ORF">PDIGIT_LOCUS4073</name>
</gene>
<dbReference type="SMART" id="SM00220">
    <property type="entry name" value="S_TKc"/>
    <property type="match status" value="1"/>
</dbReference>
<feature type="domain" description="Protein kinase" evidence="9">
    <location>
        <begin position="1"/>
        <end position="354"/>
    </location>
</feature>
<evidence type="ECO:0000256" key="5">
    <source>
        <dbReference type="ARBA" id="ARBA00022777"/>
    </source>
</evidence>
<dbReference type="SUPFAM" id="SSF56112">
    <property type="entry name" value="Protein kinase-like (PK-like)"/>
    <property type="match status" value="1"/>
</dbReference>
<dbReference type="Proteomes" id="UP001152607">
    <property type="component" value="Unassembled WGS sequence"/>
</dbReference>
<evidence type="ECO:0000256" key="3">
    <source>
        <dbReference type="ARBA" id="ARBA00022679"/>
    </source>
</evidence>
<reference evidence="10" key="1">
    <citation type="submission" date="2023-01" db="EMBL/GenBank/DDBJ databases">
        <authorList>
            <person name="Van Ghelder C."/>
            <person name="Rancurel C."/>
        </authorList>
    </citation>
    <scope>NUCLEOTIDE SEQUENCE</scope>
    <source>
        <strain evidence="10">CNCM I-4278</strain>
    </source>
</reference>
<comment type="catalytic activity">
    <reaction evidence="8">
        <text>L-seryl-[protein] + ATP = O-phospho-L-seryl-[protein] + ADP + H(+)</text>
        <dbReference type="Rhea" id="RHEA:17989"/>
        <dbReference type="Rhea" id="RHEA-COMP:9863"/>
        <dbReference type="Rhea" id="RHEA-COMP:11604"/>
        <dbReference type="ChEBI" id="CHEBI:15378"/>
        <dbReference type="ChEBI" id="CHEBI:29999"/>
        <dbReference type="ChEBI" id="CHEBI:30616"/>
        <dbReference type="ChEBI" id="CHEBI:83421"/>
        <dbReference type="ChEBI" id="CHEBI:456216"/>
        <dbReference type="EC" id="2.7.11.1"/>
    </reaction>
</comment>
<dbReference type="PANTHER" id="PTHR43671">
    <property type="entry name" value="SERINE/THREONINE-PROTEIN KINASE NEK"/>
    <property type="match status" value="1"/>
</dbReference>
<keyword evidence="5" id="KW-0418">Kinase</keyword>
<evidence type="ECO:0000256" key="2">
    <source>
        <dbReference type="ARBA" id="ARBA00022527"/>
    </source>
</evidence>
<proteinExistence type="predicted"/>
<dbReference type="EMBL" id="CAOQHR010000002">
    <property type="protein sequence ID" value="CAI6329087.1"/>
    <property type="molecule type" value="Genomic_DNA"/>
</dbReference>
<dbReference type="GO" id="GO:0005524">
    <property type="term" value="F:ATP binding"/>
    <property type="evidence" value="ECO:0007669"/>
    <property type="project" value="UniProtKB-KW"/>
</dbReference>
<dbReference type="InterPro" id="IPR000719">
    <property type="entry name" value="Prot_kinase_dom"/>
</dbReference>
<evidence type="ECO:0000259" key="9">
    <source>
        <dbReference type="PROSITE" id="PS50011"/>
    </source>
</evidence>
<sequence>MQTNPEPATLPGGYRIIRDLGKQGGFFNKGIHLVENIHEDPPRLMICKTVESGTPYREVPILFRLRGFSFINQIVDFVPCATDTDFSSMAKQEMQHHSVGSLNKPAYQMFGVPRSLTDSAQPYVQEVSPSNKTDHIYLEYADLGSLAELTERHRAKGVRIPESFLWHVFLSIAKALKACHTGLGRQGWRAIRHGDVDLGNILLASPVDEDMLYPKVMLADFGCAVEAGWLLGGEHLFDLSDDVASLGRTMRTAADSLPTRKVLIERNPHMRTMSQEQCTRVWRKMYEDDLKGYSAEFSKLLDACNRKNPQTGLPDCLTSTELVNMIEALHNKMRIAEALDGRTMFHEHGGELMF</sequence>
<organism evidence="10 11">
    <name type="scientific">Periconia digitata</name>
    <dbReference type="NCBI Taxonomy" id="1303443"/>
    <lineage>
        <taxon>Eukaryota</taxon>
        <taxon>Fungi</taxon>
        <taxon>Dikarya</taxon>
        <taxon>Ascomycota</taxon>
        <taxon>Pezizomycotina</taxon>
        <taxon>Dothideomycetes</taxon>
        <taxon>Pleosporomycetidae</taxon>
        <taxon>Pleosporales</taxon>
        <taxon>Massarineae</taxon>
        <taxon>Periconiaceae</taxon>
        <taxon>Periconia</taxon>
    </lineage>
</organism>
<dbReference type="PANTHER" id="PTHR43671:SF98">
    <property type="entry name" value="SERINE_THREONINE-PROTEIN KINASE NEK11"/>
    <property type="match status" value="1"/>
</dbReference>
<dbReference type="GO" id="GO:0004674">
    <property type="term" value="F:protein serine/threonine kinase activity"/>
    <property type="evidence" value="ECO:0007669"/>
    <property type="project" value="UniProtKB-KW"/>
</dbReference>
<protein>
    <recommendedName>
        <fullName evidence="1">non-specific serine/threonine protein kinase</fullName>
        <ecNumber evidence="1">2.7.11.1</ecNumber>
    </recommendedName>
</protein>
<keyword evidence="4" id="KW-0547">Nucleotide-binding</keyword>
<dbReference type="InterPro" id="IPR050660">
    <property type="entry name" value="NEK_Ser/Thr_kinase"/>
</dbReference>
<evidence type="ECO:0000256" key="6">
    <source>
        <dbReference type="ARBA" id="ARBA00022840"/>
    </source>
</evidence>
<comment type="caution">
    <text evidence="10">The sequence shown here is derived from an EMBL/GenBank/DDBJ whole genome shotgun (WGS) entry which is preliminary data.</text>
</comment>
<evidence type="ECO:0000256" key="4">
    <source>
        <dbReference type="ARBA" id="ARBA00022741"/>
    </source>
</evidence>
<dbReference type="AlphaFoldDB" id="A0A9W4XGQ8"/>
<keyword evidence="11" id="KW-1185">Reference proteome</keyword>
<keyword evidence="3" id="KW-0808">Transferase</keyword>
<keyword evidence="2" id="KW-0723">Serine/threonine-protein kinase</keyword>